<dbReference type="EMBL" id="PDDX01000001">
    <property type="protein sequence ID" value="PHI29943.1"/>
    <property type="molecule type" value="Genomic_DNA"/>
</dbReference>
<evidence type="ECO:0000256" key="2">
    <source>
        <dbReference type="ARBA" id="ARBA00022475"/>
    </source>
</evidence>
<sequence length="285" mass="31904">MWEITMSLFVIYFLIVSAFFFGFLYLIRNKPKRRISEILDRKDKDTINSEEVVSSIEKIYRKTSKSVSFFEYLDSNTLLKFCIVIVIALIIFLLGALGIVTMGKDTQAIAIGAVLVLMILVPPRIKGIIMKSKTRKVNVDLPYVIDIMAICVQSGMTIENALIYISKNIVFINSDIASLLERTAIKIEVSGISSALEQLYEEVPSAEVRMFCTTLQQSITYGSSIAPVLVELTKEMREMQLLAVEEKVASLSAKMAAPMILFIMFPILAIVAGPGFIRMMSIWGN</sequence>
<feature type="domain" description="Type II secretion system protein GspF" evidence="7">
    <location>
        <begin position="145"/>
        <end position="271"/>
    </location>
</feature>
<feature type="transmembrane region" description="Helical" evidence="6">
    <location>
        <begin position="78"/>
        <end position="100"/>
    </location>
</feature>
<comment type="subcellular location">
    <subcellularLocation>
        <location evidence="1">Cell membrane</location>
        <topology evidence="1">Multi-pass membrane protein</topology>
    </subcellularLocation>
</comment>
<reference evidence="9" key="1">
    <citation type="submission" date="2017-09" db="EMBL/GenBank/DDBJ databases">
        <title>FDA dAtabase for Regulatory Grade micrObial Sequences (FDA-ARGOS): Supporting development and validation of Infectious Disease Dx tests.</title>
        <authorList>
            <person name="Minogue T."/>
            <person name="Wolcott M."/>
            <person name="Wasieloski L."/>
            <person name="Aguilar W."/>
            <person name="Moore D."/>
            <person name="Tallon L."/>
            <person name="Sadzewicz L."/>
            <person name="Ott S."/>
            <person name="Zhao X."/>
            <person name="Nagaraj S."/>
            <person name="Vavikolanu K."/>
            <person name="Aluvathingal J."/>
            <person name="Nadendla S."/>
            <person name="Sichtig H."/>
        </authorList>
    </citation>
    <scope>NUCLEOTIDE SEQUENCE [LARGE SCALE GENOMIC DNA]</scope>
    <source>
        <strain evidence="9">FDAARGOS_387</strain>
    </source>
</reference>
<evidence type="ECO:0000256" key="6">
    <source>
        <dbReference type="SAM" id="Phobius"/>
    </source>
</evidence>
<organism evidence="8 9">
    <name type="scientific">Budvicia aquatica</name>
    <dbReference type="NCBI Taxonomy" id="82979"/>
    <lineage>
        <taxon>Bacteria</taxon>
        <taxon>Pseudomonadati</taxon>
        <taxon>Pseudomonadota</taxon>
        <taxon>Gammaproteobacteria</taxon>
        <taxon>Enterobacterales</taxon>
        <taxon>Budviciaceae</taxon>
        <taxon>Budvicia</taxon>
    </lineage>
</organism>
<feature type="transmembrane region" description="Helical" evidence="6">
    <location>
        <begin position="256"/>
        <end position="277"/>
    </location>
</feature>
<keyword evidence="5 6" id="KW-0472">Membrane</keyword>
<keyword evidence="3 6" id="KW-0812">Transmembrane</keyword>
<evidence type="ECO:0000313" key="8">
    <source>
        <dbReference type="EMBL" id="PHI29943.1"/>
    </source>
</evidence>
<keyword evidence="9" id="KW-1185">Reference proteome</keyword>
<dbReference type="InterPro" id="IPR018076">
    <property type="entry name" value="T2SS_GspF_dom"/>
</dbReference>
<evidence type="ECO:0000256" key="4">
    <source>
        <dbReference type="ARBA" id="ARBA00022989"/>
    </source>
</evidence>
<proteinExistence type="predicted"/>
<gene>
    <name evidence="8" type="ORF">CRN84_11645</name>
</gene>
<dbReference type="PANTHER" id="PTHR35007">
    <property type="entry name" value="INTEGRAL MEMBRANE PROTEIN-RELATED"/>
    <property type="match status" value="1"/>
</dbReference>
<evidence type="ECO:0000256" key="5">
    <source>
        <dbReference type="ARBA" id="ARBA00023136"/>
    </source>
</evidence>
<comment type="caution">
    <text evidence="8">The sequence shown here is derived from an EMBL/GenBank/DDBJ whole genome shotgun (WGS) entry which is preliminary data.</text>
</comment>
<dbReference type="Pfam" id="PF00482">
    <property type="entry name" value="T2SSF"/>
    <property type="match status" value="1"/>
</dbReference>
<evidence type="ECO:0000259" key="7">
    <source>
        <dbReference type="Pfam" id="PF00482"/>
    </source>
</evidence>
<keyword evidence="2" id="KW-1003">Cell membrane</keyword>
<dbReference type="STRING" id="1111728.GCA_000427805_01737"/>
<evidence type="ECO:0000256" key="1">
    <source>
        <dbReference type="ARBA" id="ARBA00004651"/>
    </source>
</evidence>
<dbReference type="PANTHER" id="PTHR35007:SF2">
    <property type="entry name" value="PILUS ASSEMBLE PROTEIN"/>
    <property type="match status" value="1"/>
</dbReference>
<accession>A0A2C6DMM0</accession>
<evidence type="ECO:0000313" key="9">
    <source>
        <dbReference type="Proteomes" id="UP000224974"/>
    </source>
</evidence>
<evidence type="ECO:0000256" key="3">
    <source>
        <dbReference type="ARBA" id="ARBA00022692"/>
    </source>
</evidence>
<dbReference type="OrthoDB" id="9810662at2"/>
<protein>
    <recommendedName>
        <fullName evidence="7">Type II secretion system protein GspF domain-containing protein</fullName>
    </recommendedName>
</protein>
<keyword evidence="4 6" id="KW-1133">Transmembrane helix</keyword>
<feature type="transmembrane region" description="Helical" evidence="6">
    <location>
        <begin position="106"/>
        <end position="125"/>
    </location>
</feature>
<dbReference type="Proteomes" id="UP000224974">
    <property type="component" value="Unassembled WGS sequence"/>
</dbReference>
<dbReference type="GO" id="GO:0005886">
    <property type="term" value="C:plasma membrane"/>
    <property type="evidence" value="ECO:0007669"/>
    <property type="project" value="UniProtKB-SubCell"/>
</dbReference>
<name>A0A2C6DMM0_9GAMM</name>
<feature type="transmembrane region" description="Helical" evidence="6">
    <location>
        <begin position="6"/>
        <end position="27"/>
    </location>
</feature>
<dbReference type="AlphaFoldDB" id="A0A2C6DMM0"/>